<evidence type="ECO:0000313" key="2">
    <source>
        <dbReference type="EMBL" id="GHG20642.1"/>
    </source>
</evidence>
<evidence type="ECO:0000313" key="3">
    <source>
        <dbReference type="Proteomes" id="UP000632849"/>
    </source>
</evidence>
<sequence>MVSRGLSRYAAEASAFVAPVIPLPPWSGICAPGPKPSIATSAPITAITCAGCSRLPRPAHLPSWAPQRNRAAWYASPAVDNPGRKLWTRLTGTRPPGAARTGGKSRRRVN</sequence>
<gene>
    <name evidence="2" type="ORF">GCM10017667_64870</name>
</gene>
<feature type="region of interest" description="Disordered" evidence="1">
    <location>
        <begin position="84"/>
        <end position="110"/>
    </location>
</feature>
<accession>A0A919BVJ3</accession>
<comment type="caution">
    <text evidence="2">The sequence shown here is derived from an EMBL/GenBank/DDBJ whole genome shotgun (WGS) entry which is preliminary data.</text>
</comment>
<evidence type="ECO:0000256" key="1">
    <source>
        <dbReference type="SAM" id="MobiDB-lite"/>
    </source>
</evidence>
<name>A0A919BVJ3_STRFL</name>
<dbReference type="AlphaFoldDB" id="A0A919BVJ3"/>
<dbReference type="EMBL" id="BNBE01000003">
    <property type="protein sequence ID" value="GHG20642.1"/>
    <property type="molecule type" value="Genomic_DNA"/>
</dbReference>
<reference evidence="2" key="1">
    <citation type="journal article" date="2014" name="Int. J. Syst. Evol. Microbiol.">
        <title>Complete genome sequence of Corynebacterium casei LMG S-19264T (=DSM 44701T), isolated from a smear-ripened cheese.</title>
        <authorList>
            <consortium name="US DOE Joint Genome Institute (JGI-PGF)"/>
            <person name="Walter F."/>
            <person name="Albersmeier A."/>
            <person name="Kalinowski J."/>
            <person name="Ruckert C."/>
        </authorList>
    </citation>
    <scope>NUCLEOTIDE SEQUENCE</scope>
    <source>
        <strain evidence="2">JCM 4122</strain>
    </source>
</reference>
<keyword evidence="3" id="KW-1185">Reference proteome</keyword>
<reference evidence="2" key="2">
    <citation type="submission" date="2020-09" db="EMBL/GenBank/DDBJ databases">
        <authorList>
            <person name="Sun Q."/>
            <person name="Ohkuma M."/>
        </authorList>
    </citation>
    <scope>NUCLEOTIDE SEQUENCE</scope>
    <source>
        <strain evidence="2">JCM 4122</strain>
    </source>
</reference>
<protein>
    <submittedName>
        <fullName evidence="2">Uncharacterized protein</fullName>
    </submittedName>
</protein>
<organism evidence="2 3">
    <name type="scientific">Streptomyces filamentosus</name>
    <name type="common">Streptomyces roseosporus</name>
    <dbReference type="NCBI Taxonomy" id="67294"/>
    <lineage>
        <taxon>Bacteria</taxon>
        <taxon>Bacillati</taxon>
        <taxon>Actinomycetota</taxon>
        <taxon>Actinomycetes</taxon>
        <taxon>Kitasatosporales</taxon>
        <taxon>Streptomycetaceae</taxon>
        <taxon>Streptomyces</taxon>
    </lineage>
</organism>
<proteinExistence type="predicted"/>
<dbReference type="Proteomes" id="UP000632849">
    <property type="component" value="Unassembled WGS sequence"/>
</dbReference>